<accession>A0A6J5UHT3</accession>
<name>A0A6J5UHT3_PRUAR</name>
<evidence type="ECO:0000313" key="1">
    <source>
        <dbReference type="EMBL" id="CAB4273678.1"/>
    </source>
</evidence>
<organism evidence="1 2">
    <name type="scientific">Prunus armeniaca</name>
    <name type="common">Apricot</name>
    <name type="synonym">Armeniaca vulgaris</name>
    <dbReference type="NCBI Taxonomy" id="36596"/>
    <lineage>
        <taxon>Eukaryota</taxon>
        <taxon>Viridiplantae</taxon>
        <taxon>Streptophyta</taxon>
        <taxon>Embryophyta</taxon>
        <taxon>Tracheophyta</taxon>
        <taxon>Spermatophyta</taxon>
        <taxon>Magnoliopsida</taxon>
        <taxon>eudicotyledons</taxon>
        <taxon>Gunneridae</taxon>
        <taxon>Pentapetalae</taxon>
        <taxon>rosids</taxon>
        <taxon>fabids</taxon>
        <taxon>Rosales</taxon>
        <taxon>Rosaceae</taxon>
        <taxon>Amygdaloideae</taxon>
        <taxon>Amygdaleae</taxon>
        <taxon>Prunus</taxon>
    </lineage>
</organism>
<proteinExistence type="predicted"/>
<dbReference type="EMBL" id="CAEKDK010000003">
    <property type="protein sequence ID" value="CAB4273678.1"/>
    <property type="molecule type" value="Genomic_DNA"/>
</dbReference>
<dbReference type="Proteomes" id="UP000507222">
    <property type="component" value="Unassembled WGS sequence"/>
</dbReference>
<evidence type="ECO:0000313" key="2">
    <source>
        <dbReference type="Proteomes" id="UP000507222"/>
    </source>
</evidence>
<protein>
    <submittedName>
        <fullName evidence="1">Uncharacterized protein</fullName>
    </submittedName>
</protein>
<gene>
    <name evidence="1" type="ORF">CURHAP_LOCUS21757</name>
</gene>
<sequence>MQNKPTNHTFDVWLQSLETVSPRHTIGLPIAAIAGIIGWELSKERCRAVFNELLPCPQSVLAKSLASIVEQCNLLPPIPTRFPPSNDAVW</sequence>
<reference evidence="1 2" key="1">
    <citation type="submission" date="2020-05" db="EMBL/GenBank/DDBJ databases">
        <authorList>
            <person name="Campoy J."/>
            <person name="Schneeberger K."/>
            <person name="Spophaly S."/>
        </authorList>
    </citation>
    <scope>NUCLEOTIDE SEQUENCE [LARGE SCALE GENOMIC DNA]</scope>
    <source>
        <strain evidence="1">PruArmRojPasFocal</strain>
    </source>
</reference>
<dbReference type="AlphaFoldDB" id="A0A6J5UHT3"/>